<keyword evidence="3" id="KW-1185">Reference proteome</keyword>
<dbReference type="PANTHER" id="PTHR12736:SF7">
    <property type="entry name" value="LANC-LIKE PROTEIN 3"/>
    <property type="match status" value="1"/>
</dbReference>
<dbReference type="HOGENOM" id="CLU_040560_0_0_1"/>
<dbReference type="Gene3D" id="1.50.10.10">
    <property type="match status" value="1"/>
</dbReference>
<dbReference type="SMART" id="SM01260">
    <property type="entry name" value="LANC_like"/>
    <property type="match status" value="1"/>
</dbReference>
<evidence type="ECO:0008006" key="4">
    <source>
        <dbReference type="Google" id="ProtNLM"/>
    </source>
</evidence>
<accession>U1GAM4</accession>
<dbReference type="RefSeq" id="XP_007799668.1">
    <property type="nucleotide sequence ID" value="XM_007801477.1"/>
</dbReference>
<dbReference type="EMBL" id="KE720872">
    <property type="protein sequence ID" value="ERF74567.1"/>
    <property type="molecule type" value="Genomic_DNA"/>
</dbReference>
<reference evidence="3" key="1">
    <citation type="journal article" date="2014" name="BMC Genomics">
        <title>Genome characteristics reveal the impact of lichenization on lichen-forming fungus Endocarpon pusillum Hedwig (Verrucariales, Ascomycota).</title>
        <authorList>
            <person name="Wang Y.-Y."/>
            <person name="Liu B."/>
            <person name="Zhang X.-Y."/>
            <person name="Zhou Q.-M."/>
            <person name="Zhang T."/>
            <person name="Li H."/>
            <person name="Yu Y.-F."/>
            <person name="Zhang X.-L."/>
            <person name="Hao X.-Y."/>
            <person name="Wang M."/>
            <person name="Wang L."/>
            <person name="Wei J.-C."/>
        </authorList>
    </citation>
    <scope>NUCLEOTIDE SEQUENCE [LARGE SCALE GENOMIC DNA]</scope>
    <source>
        <strain evidence="3">Z07020 / HMAS-L-300199</strain>
    </source>
</reference>
<dbReference type="OrthoDB" id="10257263at2759"/>
<dbReference type="GO" id="GO:0031179">
    <property type="term" value="P:peptide modification"/>
    <property type="evidence" value="ECO:0007669"/>
    <property type="project" value="InterPro"/>
</dbReference>
<evidence type="ECO:0000313" key="2">
    <source>
        <dbReference type="EMBL" id="ERF74567.1"/>
    </source>
</evidence>
<proteinExistence type="predicted"/>
<dbReference type="GO" id="GO:0046872">
    <property type="term" value="F:metal ion binding"/>
    <property type="evidence" value="ECO:0007669"/>
    <property type="project" value="UniProtKB-KW"/>
</dbReference>
<gene>
    <name evidence="2" type="ORF">EPUS_00697</name>
</gene>
<dbReference type="GeneID" id="19235758"/>
<keyword evidence="1" id="KW-0862">Zinc</keyword>
<keyword evidence="1" id="KW-0479">Metal-binding</keyword>
<dbReference type="AlphaFoldDB" id="U1GAM4"/>
<feature type="binding site" evidence="1">
    <location>
        <position position="222"/>
    </location>
    <ligand>
        <name>Zn(2+)</name>
        <dbReference type="ChEBI" id="CHEBI:29105"/>
    </ligand>
</feature>
<organism evidence="2 3">
    <name type="scientific">Endocarpon pusillum (strain Z07020 / HMAS-L-300199)</name>
    <name type="common">Lichen-forming fungus</name>
    <dbReference type="NCBI Taxonomy" id="1263415"/>
    <lineage>
        <taxon>Eukaryota</taxon>
        <taxon>Fungi</taxon>
        <taxon>Dikarya</taxon>
        <taxon>Ascomycota</taxon>
        <taxon>Pezizomycotina</taxon>
        <taxon>Eurotiomycetes</taxon>
        <taxon>Chaetothyriomycetidae</taxon>
        <taxon>Verrucariales</taxon>
        <taxon>Verrucariaceae</taxon>
        <taxon>Endocarpon</taxon>
    </lineage>
</organism>
<evidence type="ECO:0000256" key="1">
    <source>
        <dbReference type="PIRSR" id="PIRSR607822-1"/>
    </source>
</evidence>
<dbReference type="Pfam" id="PF05147">
    <property type="entry name" value="LANC_like"/>
    <property type="match status" value="1"/>
</dbReference>
<dbReference type="PANTHER" id="PTHR12736">
    <property type="entry name" value="LANC-LIKE PROTEIN"/>
    <property type="match status" value="1"/>
</dbReference>
<protein>
    <recommendedName>
        <fullName evidence="4">Lanthionine synthetase C-like protein</fullName>
    </recommendedName>
</protein>
<evidence type="ECO:0000313" key="3">
    <source>
        <dbReference type="Proteomes" id="UP000019373"/>
    </source>
</evidence>
<dbReference type="InterPro" id="IPR012341">
    <property type="entry name" value="6hp_glycosidase-like_sf"/>
</dbReference>
<dbReference type="PRINTS" id="PR01950">
    <property type="entry name" value="LANCSUPER"/>
</dbReference>
<dbReference type="GO" id="GO:0005886">
    <property type="term" value="C:plasma membrane"/>
    <property type="evidence" value="ECO:0007669"/>
    <property type="project" value="TreeGrafter"/>
</dbReference>
<sequence>MTRVEEVEKECQSVKYYIETSNHCGVMEDLLSTLALQAGAYSDKRAADKLCNLATVALTPGVSDEWLYGRAGYLYLLRLAKSGFAPNNDLEMLDRIQHTAQAVIAAILNSPQPWSWHGKVYLGAVHGTIGIITQIVLSDPACAARLEQLLDSLLRIQNEDSGNWPSSLPAGRRDRLVQVCHGAPGVVVSLLGIGKYFPNPLLANQDVHGAGAGMGIGSGLCHGVSGNALALAEGDLDAFLAHATEERMGPLIEAGVMEPSSHPEGLWTGEAGRAWVWAVADMGLERGLLGYNDR</sequence>
<dbReference type="eggNOG" id="KOG2787">
    <property type="taxonomic scope" value="Eukaryota"/>
</dbReference>
<name>U1GAM4_ENDPU</name>
<dbReference type="Proteomes" id="UP000019373">
    <property type="component" value="Unassembled WGS sequence"/>
</dbReference>
<dbReference type="CDD" id="cd04794">
    <property type="entry name" value="euk_LANCL"/>
    <property type="match status" value="1"/>
</dbReference>
<dbReference type="SUPFAM" id="SSF158745">
    <property type="entry name" value="LanC-like"/>
    <property type="match status" value="1"/>
</dbReference>
<dbReference type="GO" id="GO:0005975">
    <property type="term" value="P:carbohydrate metabolic process"/>
    <property type="evidence" value="ECO:0007669"/>
    <property type="project" value="InterPro"/>
</dbReference>
<feature type="binding site" evidence="1">
    <location>
        <position position="221"/>
    </location>
    <ligand>
        <name>Zn(2+)</name>
        <dbReference type="ChEBI" id="CHEBI:29105"/>
    </ligand>
</feature>
<dbReference type="OMA" id="HEIKSMA"/>
<feature type="binding site" evidence="1">
    <location>
        <position position="180"/>
    </location>
    <ligand>
        <name>Zn(2+)</name>
        <dbReference type="ChEBI" id="CHEBI:29105"/>
    </ligand>
</feature>
<dbReference type="InterPro" id="IPR007822">
    <property type="entry name" value="LANC-like"/>
</dbReference>